<evidence type="ECO:0000256" key="3">
    <source>
        <dbReference type="ARBA" id="ARBA00022691"/>
    </source>
</evidence>
<dbReference type="AlphaFoldDB" id="A0A0R1LN67"/>
<protein>
    <recommendedName>
        <fullName evidence="7">Cytosine-specific methyltransferase</fullName>
        <ecNumber evidence="7">2.1.1.37</ecNumber>
    </recommendedName>
</protein>
<dbReference type="EC" id="2.1.1.37" evidence="7"/>
<dbReference type="OrthoDB" id="9813719at2"/>
<keyword evidence="4" id="KW-0680">Restriction system</keyword>
<keyword evidence="2 5" id="KW-0808">Transferase</keyword>
<name>A0A0R1LN67_9LACO</name>
<dbReference type="Gene3D" id="3.40.50.150">
    <property type="entry name" value="Vaccinia Virus protein VP39"/>
    <property type="match status" value="1"/>
</dbReference>
<evidence type="ECO:0000256" key="2">
    <source>
        <dbReference type="ARBA" id="ARBA00022679"/>
    </source>
</evidence>
<keyword evidence="1 5" id="KW-0489">Methyltransferase</keyword>
<dbReference type="GO" id="GO:0032259">
    <property type="term" value="P:methylation"/>
    <property type="evidence" value="ECO:0007669"/>
    <property type="project" value="UniProtKB-KW"/>
</dbReference>
<sequence>MKSKKIRVAELFAGVGGFHIGLKHADVNFDVVWANQFEPGRKHQFAYEIYQKRFEGTNLSPKDIALVNKSKIPQMDLLVGGFPCQDYSVASSSAKGLFGKKGVLWWDIKDVIEAKWPEFILLENVDRLLTSPGVTKEQPGRDFGMILRTLSDLGYSVTWKVINAADYGFPQRRRRTFIFASREDTSYQAMLKKLVQNTNISNVLKTIAPLSSSLLVQEVKEVEEVNLNEFKNLDEFSSKFKLKRGFRKTGLMVDGHVYMADYLPKSKPPKTLSEIIKPNNAIKSLYLDSEKIQKFKQLKGGFQQQHKISKSGEYTYRYGMGAISFPDPLDKPARTMVTSEHTVSRMSHVVRDPGNGKLRLISPEEAELINTFPEGWTNFKGISDTERYFTMGNALVVDLITEIGKELSQIINDEPQKGHFRSNRKIDYVTH</sequence>
<dbReference type="GO" id="GO:0003886">
    <property type="term" value="F:DNA (cytosine-5-)-methyltransferase activity"/>
    <property type="evidence" value="ECO:0007669"/>
    <property type="project" value="UniProtKB-EC"/>
</dbReference>
<keyword evidence="3 5" id="KW-0949">S-adenosyl-L-methionine</keyword>
<dbReference type="PANTHER" id="PTHR46098">
    <property type="entry name" value="TRNA (CYTOSINE(38)-C(5))-METHYLTRANSFERASE"/>
    <property type="match status" value="1"/>
</dbReference>
<dbReference type="PRINTS" id="PR00105">
    <property type="entry name" value="C5METTRFRASE"/>
</dbReference>
<dbReference type="GO" id="GO:0009307">
    <property type="term" value="P:DNA restriction-modification system"/>
    <property type="evidence" value="ECO:0007669"/>
    <property type="project" value="UniProtKB-KW"/>
</dbReference>
<dbReference type="PROSITE" id="PS00094">
    <property type="entry name" value="C5_MTASE_1"/>
    <property type="match status" value="1"/>
</dbReference>
<dbReference type="InterPro" id="IPR031303">
    <property type="entry name" value="C5_meth_CS"/>
</dbReference>
<dbReference type="PROSITE" id="PS51679">
    <property type="entry name" value="SAM_MT_C5"/>
    <property type="match status" value="1"/>
</dbReference>
<dbReference type="Pfam" id="PF00145">
    <property type="entry name" value="DNA_methylase"/>
    <property type="match status" value="1"/>
</dbReference>
<evidence type="ECO:0000256" key="6">
    <source>
        <dbReference type="RuleBase" id="RU000416"/>
    </source>
</evidence>
<comment type="caution">
    <text evidence="8">The sequence shown here is derived from an EMBL/GenBank/DDBJ whole genome shotgun (WGS) entry which is preliminary data.</text>
</comment>
<dbReference type="Proteomes" id="UP000051160">
    <property type="component" value="Unassembled WGS sequence"/>
</dbReference>
<comment type="similarity">
    <text evidence="5 6">Belongs to the class I-like SAM-binding methyltransferase superfamily. C5-methyltransferase family.</text>
</comment>
<dbReference type="RefSeq" id="WP_054700422.1">
    <property type="nucleotide sequence ID" value="NZ_AZEE01000029.1"/>
</dbReference>
<dbReference type="EMBL" id="AZEE01000029">
    <property type="protein sequence ID" value="KRK97340.1"/>
    <property type="molecule type" value="Genomic_DNA"/>
</dbReference>
<dbReference type="NCBIfam" id="TIGR00675">
    <property type="entry name" value="dcm"/>
    <property type="match status" value="1"/>
</dbReference>
<proteinExistence type="inferred from homology"/>
<evidence type="ECO:0000256" key="7">
    <source>
        <dbReference type="RuleBase" id="RU000417"/>
    </source>
</evidence>
<evidence type="ECO:0000256" key="4">
    <source>
        <dbReference type="ARBA" id="ARBA00022747"/>
    </source>
</evidence>
<dbReference type="PANTHER" id="PTHR46098:SF1">
    <property type="entry name" value="TRNA (CYTOSINE(38)-C(5))-METHYLTRANSFERASE"/>
    <property type="match status" value="1"/>
</dbReference>
<evidence type="ECO:0000256" key="5">
    <source>
        <dbReference type="PROSITE-ProRule" id="PRU01016"/>
    </source>
</evidence>
<dbReference type="PATRIC" id="fig|1423776.4.peg.1375"/>
<evidence type="ECO:0000256" key="1">
    <source>
        <dbReference type="ARBA" id="ARBA00022603"/>
    </source>
</evidence>
<comment type="catalytic activity">
    <reaction evidence="7">
        <text>a 2'-deoxycytidine in DNA + S-adenosyl-L-methionine = a 5-methyl-2'-deoxycytidine in DNA + S-adenosyl-L-homocysteine + H(+)</text>
        <dbReference type="Rhea" id="RHEA:13681"/>
        <dbReference type="Rhea" id="RHEA-COMP:11369"/>
        <dbReference type="Rhea" id="RHEA-COMP:11370"/>
        <dbReference type="ChEBI" id="CHEBI:15378"/>
        <dbReference type="ChEBI" id="CHEBI:57856"/>
        <dbReference type="ChEBI" id="CHEBI:59789"/>
        <dbReference type="ChEBI" id="CHEBI:85452"/>
        <dbReference type="ChEBI" id="CHEBI:85454"/>
        <dbReference type="EC" id="2.1.1.37"/>
    </reaction>
</comment>
<dbReference type="SUPFAM" id="SSF53335">
    <property type="entry name" value="S-adenosyl-L-methionine-dependent methyltransferases"/>
    <property type="match status" value="1"/>
</dbReference>
<dbReference type="STRING" id="1423776.FD04_GL001357"/>
<feature type="active site" evidence="5">
    <location>
        <position position="84"/>
    </location>
</feature>
<reference evidence="8 9" key="1">
    <citation type="journal article" date="2015" name="Genome Announc.">
        <title>Expanding the biotechnology potential of lactobacilli through comparative genomics of 213 strains and associated genera.</title>
        <authorList>
            <person name="Sun Z."/>
            <person name="Harris H.M."/>
            <person name="McCann A."/>
            <person name="Guo C."/>
            <person name="Argimon S."/>
            <person name="Zhang W."/>
            <person name="Yang X."/>
            <person name="Jeffery I.B."/>
            <person name="Cooney J.C."/>
            <person name="Kagawa T.F."/>
            <person name="Liu W."/>
            <person name="Song Y."/>
            <person name="Salvetti E."/>
            <person name="Wrobel A."/>
            <person name="Rasinkangas P."/>
            <person name="Parkhill J."/>
            <person name="Rea M.C."/>
            <person name="O'Sullivan O."/>
            <person name="Ritari J."/>
            <person name="Douillard F.P."/>
            <person name="Paul Ross R."/>
            <person name="Yang R."/>
            <person name="Briner A.E."/>
            <person name="Felis G.E."/>
            <person name="de Vos W.M."/>
            <person name="Barrangou R."/>
            <person name="Klaenhammer T.R."/>
            <person name="Caufield P.W."/>
            <person name="Cui Y."/>
            <person name="Zhang H."/>
            <person name="O'Toole P.W."/>
        </authorList>
    </citation>
    <scope>NUCLEOTIDE SEQUENCE [LARGE SCALE GENOMIC DNA]</scope>
    <source>
        <strain evidence="8 9">DSM 19909</strain>
    </source>
</reference>
<evidence type="ECO:0000313" key="9">
    <source>
        <dbReference type="Proteomes" id="UP000051160"/>
    </source>
</evidence>
<gene>
    <name evidence="8" type="ORF">FD04_GL001357</name>
</gene>
<accession>A0A0R1LN67</accession>
<dbReference type="Gene3D" id="3.90.120.10">
    <property type="entry name" value="DNA Methylase, subunit A, domain 2"/>
    <property type="match status" value="1"/>
</dbReference>
<organism evidence="8 9">
    <name type="scientific">Secundilactobacillus odoratitofui DSM 19909 = JCM 15043</name>
    <dbReference type="NCBI Taxonomy" id="1423776"/>
    <lineage>
        <taxon>Bacteria</taxon>
        <taxon>Bacillati</taxon>
        <taxon>Bacillota</taxon>
        <taxon>Bacilli</taxon>
        <taxon>Lactobacillales</taxon>
        <taxon>Lactobacillaceae</taxon>
        <taxon>Secundilactobacillus</taxon>
    </lineage>
</organism>
<dbReference type="InterPro" id="IPR050750">
    <property type="entry name" value="C5-MTase"/>
</dbReference>
<dbReference type="InterPro" id="IPR018117">
    <property type="entry name" value="C5_DNA_meth_AS"/>
</dbReference>
<dbReference type="InterPro" id="IPR029063">
    <property type="entry name" value="SAM-dependent_MTases_sf"/>
</dbReference>
<dbReference type="InterPro" id="IPR001525">
    <property type="entry name" value="C5_MeTfrase"/>
</dbReference>
<dbReference type="PROSITE" id="PS00095">
    <property type="entry name" value="C5_MTASE_2"/>
    <property type="match status" value="1"/>
</dbReference>
<evidence type="ECO:0000313" key="8">
    <source>
        <dbReference type="EMBL" id="KRK97340.1"/>
    </source>
</evidence>
<keyword evidence="9" id="KW-1185">Reference proteome</keyword>